<comment type="caution">
    <text evidence="3">The sequence shown here is derived from an EMBL/GenBank/DDBJ whole genome shotgun (WGS) entry which is preliminary data.</text>
</comment>
<dbReference type="PANTHER" id="PTHR40606">
    <property type="match status" value="1"/>
</dbReference>
<dbReference type="RefSeq" id="WP_106989954.1">
    <property type="nucleotide sequence ID" value="NZ_KZ679086.1"/>
</dbReference>
<dbReference type="Gene3D" id="2.30.29.80">
    <property type="match status" value="1"/>
</dbReference>
<feature type="domain" description="DUF1508" evidence="2">
    <location>
        <begin position="61"/>
        <end position="108"/>
    </location>
</feature>
<dbReference type="Pfam" id="PF07411">
    <property type="entry name" value="DUF1508"/>
    <property type="match status" value="2"/>
</dbReference>
<name>A0A2P6MAN6_9GAMM</name>
<accession>A0A2P6MAN6</accession>
<comment type="similarity">
    <text evidence="1">Belongs to the UPF0339 family. Duplicated subfamily.</text>
</comment>
<evidence type="ECO:0000313" key="3">
    <source>
        <dbReference type="EMBL" id="PRH83047.1"/>
    </source>
</evidence>
<dbReference type="EMBL" id="PVLF01000004">
    <property type="protein sequence ID" value="PRH83047.1"/>
    <property type="molecule type" value="Genomic_DNA"/>
</dbReference>
<reference evidence="3 4" key="1">
    <citation type="submission" date="2018-03" db="EMBL/GenBank/DDBJ databases">
        <title>Arenimonas caeni sp. nov., isolated from activated sludge.</title>
        <authorList>
            <person name="Liu H."/>
        </authorList>
    </citation>
    <scope>NUCLEOTIDE SEQUENCE [LARGE SCALE GENOMIC DNA]</scope>
    <source>
        <strain evidence="4">z29</strain>
    </source>
</reference>
<dbReference type="SUPFAM" id="SSF160113">
    <property type="entry name" value="YegP-like"/>
    <property type="match status" value="2"/>
</dbReference>
<feature type="domain" description="DUF1508" evidence="2">
    <location>
        <begin position="11"/>
        <end position="57"/>
    </location>
</feature>
<dbReference type="Proteomes" id="UP000241736">
    <property type="component" value="Unassembled WGS sequence"/>
</dbReference>
<evidence type="ECO:0000313" key="4">
    <source>
        <dbReference type="Proteomes" id="UP000241736"/>
    </source>
</evidence>
<dbReference type="AlphaFoldDB" id="A0A2P6MAN6"/>
<evidence type="ECO:0000259" key="2">
    <source>
        <dbReference type="Pfam" id="PF07411"/>
    </source>
</evidence>
<gene>
    <name evidence="3" type="ORF">C6N40_05250</name>
</gene>
<dbReference type="InterPro" id="IPR036913">
    <property type="entry name" value="YegP-like_sf"/>
</dbReference>
<dbReference type="PANTHER" id="PTHR40606:SF1">
    <property type="entry name" value="UPF0339 PROTEIN YEGP"/>
    <property type="match status" value="1"/>
</dbReference>
<protein>
    <recommendedName>
        <fullName evidence="2">DUF1508 domain-containing protein</fullName>
    </recommendedName>
</protein>
<organism evidence="3 4">
    <name type="scientific">Arenimonas caeni</name>
    <dbReference type="NCBI Taxonomy" id="2058085"/>
    <lineage>
        <taxon>Bacteria</taxon>
        <taxon>Pseudomonadati</taxon>
        <taxon>Pseudomonadota</taxon>
        <taxon>Gammaproteobacteria</taxon>
        <taxon>Lysobacterales</taxon>
        <taxon>Lysobacteraceae</taxon>
        <taxon>Arenimonas</taxon>
    </lineage>
</organism>
<evidence type="ECO:0000256" key="1">
    <source>
        <dbReference type="ARBA" id="ARBA00007576"/>
    </source>
</evidence>
<proteinExistence type="inferred from homology"/>
<dbReference type="InterPro" id="IPR010879">
    <property type="entry name" value="DUF1508"/>
</dbReference>
<dbReference type="OrthoDB" id="9802792at2"/>
<keyword evidence="4" id="KW-1185">Reference proteome</keyword>
<sequence>MAGKFEIGKRSNGEFQFTLKAGNGQVILTSEGYKAKESCLNGIESVRKNAGDEGRFERLQAKDGRSYFTLKAGNGQVIGQSQMYADAGGRDNGIRSVMENAPGAAIDDTTD</sequence>
<dbReference type="InterPro" id="IPR051141">
    <property type="entry name" value="UPF0339_domain"/>
</dbReference>